<dbReference type="GO" id="GO:0051287">
    <property type="term" value="F:NAD binding"/>
    <property type="evidence" value="ECO:0007669"/>
    <property type="project" value="InterPro"/>
</dbReference>
<evidence type="ECO:0000259" key="5">
    <source>
        <dbReference type="Pfam" id="PF14833"/>
    </source>
</evidence>
<evidence type="ECO:0000256" key="2">
    <source>
        <dbReference type="ARBA" id="ARBA00023027"/>
    </source>
</evidence>
<keyword evidence="7" id="KW-1185">Reference proteome</keyword>
<dbReference type="InterPro" id="IPR013328">
    <property type="entry name" value="6PGD_dom2"/>
</dbReference>
<keyword evidence="1" id="KW-0560">Oxidoreductase</keyword>
<dbReference type="EMBL" id="VMNH01000004">
    <property type="protein sequence ID" value="TVO77885.1"/>
    <property type="molecule type" value="Genomic_DNA"/>
</dbReference>
<comment type="caution">
    <text evidence="6">The sequence shown here is derived from an EMBL/GenBank/DDBJ whole genome shotgun (WGS) entry which is preliminary data.</text>
</comment>
<dbReference type="Gene3D" id="3.40.50.720">
    <property type="entry name" value="NAD(P)-binding Rossmann-like Domain"/>
    <property type="match status" value="1"/>
</dbReference>
<dbReference type="Pfam" id="PF14833">
    <property type="entry name" value="NAD_binding_11"/>
    <property type="match status" value="1"/>
</dbReference>
<dbReference type="PANTHER" id="PTHR43060:SF15">
    <property type="entry name" value="3-HYDROXYISOBUTYRATE DEHYDROGENASE-LIKE 1, MITOCHONDRIAL-RELATED"/>
    <property type="match status" value="1"/>
</dbReference>
<dbReference type="Gene3D" id="1.10.1040.10">
    <property type="entry name" value="N-(1-d-carboxylethyl)-l-norvaline Dehydrogenase, domain 2"/>
    <property type="match status" value="1"/>
</dbReference>
<organism evidence="6 7">
    <name type="scientific">Sedimenticola selenatireducens</name>
    <dbReference type="NCBI Taxonomy" id="191960"/>
    <lineage>
        <taxon>Bacteria</taxon>
        <taxon>Pseudomonadati</taxon>
        <taxon>Pseudomonadota</taxon>
        <taxon>Gammaproteobacteria</taxon>
        <taxon>Chromatiales</taxon>
        <taxon>Sedimenticolaceae</taxon>
        <taxon>Sedimenticola</taxon>
    </lineage>
</organism>
<dbReference type="PIRSF" id="PIRSF000103">
    <property type="entry name" value="HIBADH"/>
    <property type="match status" value="1"/>
</dbReference>
<dbReference type="SUPFAM" id="SSF48179">
    <property type="entry name" value="6-phosphogluconate dehydrogenase C-terminal domain-like"/>
    <property type="match status" value="1"/>
</dbReference>
<proteinExistence type="predicted"/>
<evidence type="ECO:0000313" key="6">
    <source>
        <dbReference type="EMBL" id="TVO77885.1"/>
    </source>
</evidence>
<reference evidence="6 7" key="1">
    <citation type="submission" date="2019-07" db="EMBL/GenBank/DDBJ databases">
        <title>The pathways for chlorine oxyanion respiration interact through the shared metabolite chlorate.</title>
        <authorList>
            <person name="Barnum T.P."/>
            <person name="Cheng Y."/>
            <person name="Hill K.A."/>
            <person name="Lucas L.N."/>
            <person name="Carlson H.K."/>
            <person name="Coates J.D."/>
        </authorList>
    </citation>
    <scope>NUCLEOTIDE SEQUENCE [LARGE SCALE GENOMIC DNA]</scope>
    <source>
        <strain evidence="6 7">BK-1</strain>
    </source>
</reference>
<dbReference type="OrthoDB" id="9786703at2"/>
<dbReference type="Proteomes" id="UP000316649">
    <property type="component" value="Unassembled WGS sequence"/>
</dbReference>
<keyword evidence="2" id="KW-0520">NAD</keyword>
<evidence type="ECO:0000256" key="1">
    <source>
        <dbReference type="ARBA" id="ARBA00023002"/>
    </source>
</evidence>
<dbReference type="SUPFAM" id="SSF51735">
    <property type="entry name" value="NAD(P)-binding Rossmann-fold domains"/>
    <property type="match status" value="1"/>
</dbReference>
<feature type="active site" evidence="3">
    <location>
        <position position="169"/>
    </location>
</feature>
<dbReference type="InterPro" id="IPR008927">
    <property type="entry name" value="6-PGluconate_DH-like_C_sf"/>
</dbReference>
<accession>A0A557SKB1</accession>
<name>A0A557SKB1_9GAMM</name>
<evidence type="ECO:0000259" key="4">
    <source>
        <dbReference type="Pfam" id="PF03446"/>
    </source>
</evidence>
<feature type="domain" description="6-phosphogluconate dehydrogenase NADP-binding" evidence="4">
    <location>
        <begin position="4"/>
        <end position="160"/>
    </location>
</feature>
<dbReference type="InterPro" id="IPR006115">
    <property type="entry name" value="6PGDH_NADP-bd"/>
</dbReference>
<feature type="domain" description="3-hydroxyisobutyrate dehydrogenase-like NAD-binding" evidence="5">
    <location>
        <begin position="163"/>
        <end position="274"/>
    </location>
</feature>
<sequence>MMRMGFIGVGLMGQGMAECLLKAGHALVVSAHSNHKPIEQLILLGAEEVADATAVAESVDVLFLCLPNADTVLSVMNQIMPALRIGALVIDTSTSLPERSSELAARLRDRGVGFVDAPVTGGPEGAAAGTLTSMVGGYEPDYQRALSLINCYSESVVYFGTSGSGNKAKLIHNFITTGQVALIVEAMRCCDKAGLDRAQLYEVLSQGGASSKTLSKLMPSALAGSYDGHRFTLENASKDVDYMAYMLAQLKEQSRMIEGLQQFYHQELEHYPKDTFLSGLLKNK</sequence>
<evidence type="ECO:0000256" key="3">
    <source>
        <dbReference type="PIRSR" id="PIRSR000103-1"/>
    </source>
</evidence>
<dbReference type="Pfam" id="PF03446">
    <property type="entry name" value="NAD_binding_2"/>
    <property type="match status" value="1"/>
</dbReference>
<evidence type="ECO:0000313" key="7">
    <source>
        <dbReference type="Proteomes" id="UP000316649"/>
    </source>
</evidence>
<dbReference type="AlphaFoldDB" id="A0A557SKB1"/>
<dbReference type="PANTHER" id="PTHR43060">
    <property type="entry name" value="3-HYDROXYISOBUTYRATE DEHYDROGENASE-LIKE 1, MITOCHONDRIAL-RELATED"/>
    <property type="match status" value="1"/>
</dbReference>
<dbReference type="GO" id="GO:0050661">
    <property type="term" value="F:NADP binding"/>
    <property type="evidence" value="ECO:0007669"/>
    <property type="project" value="InterPro"/>
</dbReference>
<dbReference type="InterPro" id="IPR029154">
    <property type="entry name" value="HIBADH-like_NADP-bd"/>
</dbReference>
<dbReference type="RefSeq" id="WP_144357609.1">
    <property type="nucleotide sequence ID" value="NZ_VMNH01000004.1"/>
</dbReference>
<dbReference type="InterPro" id="IPR015815">
    <property type="entry name" value="HIBADH-related"/>
</dbReference>
<gene>
    <name evidence="6" type="ORF">FHP88_03555</name>
</gene>
<dbReference type="GO" id="GO:0016491">
    <property type="term" value="F:oxidoreductase activity"/>
    <property type="evidence" value="ECO:0007669"/>
    <property type="project" value="UniProtKB-KW"/>
</dbReference>
<protein>
    <submittedName>
        <fullName evidence="6">NAD(P)-dependent oxidoreductase</fullName>
    </submittedName>
</protein>
<dbReference type="InterPro" id="IPR036291">
    <property type="entry name" value="NAD(P)-bd_dom_sf"/>
</dbReference>